<dbReference type="FunFam" id="3.40.50.980:FF:000001">
    <property type="entry name" value="Non-ribosomal peptide synthetase"/>
    <property type="match status" value="1"/>
</dbReference>
<accession>A0A6G3R152</accession>
<reference evidence="3" key="1">
    <citation type="submission" date="2020-01" db="EMBL/GenBank/DDBJ databases">
        <title>Insect and environment-associated Actinomycetes.</title>
        <authorList>
            <person name="Currrie C."/>
            <person name="Chevrette M."/>
            <person name="Carlson C."/>
            <person name="Stubbendieck R."/>
            <person name="Wendt-Pienkowski E."/>
        </authorList>
    </citation>
    <scope>NUCLEOTIDE SEQUENCE</scope>
    <source>
        <strain evidence="3">SID14436</strain>
    </source>
</reference>
<dbReference type="SUPFAM" id="SSF56801">
    <property type="entry name" value="Acetyl-CoA synthetase-like"/>
    <property type="match status" value="1"/>
</dbReference>
<dbReference type="SUPFAM" id="SSF52777">
    <property type="entry name" value="CoA-dependent acyltransferases"/>
    <property type="match status" value="2"/>
</dbReference>
<evidence type="ECO:0000259" key="2">
    <source>
        <dbReference type="Pfam" id="PF13193"/>
    </source>
</evidence>
<dbReference type="CDD" id="cd05930">
    <property type="entry name" value="A_NRPS"/>
    <property type="match status" value="1"/>
</dbReference>
<dbReference type="Pfam" id="PF13193">
    <property type="entry name" value="AMP-binding_C"/>
    <property type="match status" value="1"/>
</dbReference>
<dbReference type="GO" id="GO:0043041">
    <property type="term" value="P:amino acid activation for nonribosomal peptide biosynthetic process"/>
    <property type="evidence" value="ECO:0007669"/>
    <property type="project" value="TreeGrafter"/>
</dbReference>
<sequence>MPPHRDRAPLGLVQQHTLLNAFLDPGRECQHGKAVLHVTGSPDVRALRTALDLLWERHTALRASIQFDAEGEPHQTIASAHTPPPTDAALTTEMETDATGPVVLRLRWDPVRLDEHSIRLLVDDLIAVYAALTEGRTLPAAATHVSIRTPATAAERAEFGYWAQAAPHGREQADPPDPLSIAAGMIPEDPDAAVTVVTAAAVAVLARYTHEPDITVGILVRACGPAAVGAHTQPRRLCRTVTDSMTFGDLVDGLAEQRERAAAGPLVDNSERAAAHPLGRILVRHDPLTGQRIHRAGTTFHVTEAALPPGPAELTLTVCTAAAHPQIRFDRRPQACSREAVDRLARHLSAVLNQTSSRPDTPLAHLRLLTAAEHEQALLAARGPRRPWNHEPVHRQVAAQALATPDAVAVRFDGADLTYAALDARANQLAHHLRGAGVGLGDVVAILLDPCPDVFIAQLGVLKAGGAFVMTDPSHPSRRVQYTLEDSDAAAVITHSSLADVLGTADLPRVELDRDGPTIGTRPTTAPADLTDERSLAYLIYTSGSTGRPKGAVLAHAAMSNFLLWLGDLFDLGRGDRMLLHMALVFDFAHGEIFAALTRGAALVVADRPARTSPKALRELIVQERVTYLGGTPSLLGLLDAGPYPDLRYLLVGGESIPGPLVVRWNAPGRRLVSIYGPTETAVGCLEYECAHTEWCEPPPIGHPTANRSVHVLDRWNDPAPTGVPGEIHVGGLGVGVGYLGRPSLTASRFIPDPTMPGERMYATGDLGVRGDDGEIRFIGRIDSQVKINGLRIELEEVEAVLVQHAAVARAAVVPVELSDESSTLVAYFTVAGRPCTPEMLRDHLSVDLPTHMIPSRFIEVDALPLSTSGKIDRAVLRAREIVDDRSYVPPRTWAENQVARVFTTVTGHVVGANDRFPSRDPLMAMRVAVLLERLTGIPVTVDQLLRAESVAAVAKELNPDTMTLVDDEELLAMLELVEDMTENDDVI</sequence>
<dbReference type="InterPro" id="IPR000873">
    <property type="entry name" value="AMP-dep_synth/lig_dom"/>
</dbReference>
<dbReference type="InterPro" id="IPR025110">
    <property type="entry name" value="AMP-bd_C"/>
</dbReference>
<name>A0A6G3R152_9ACTN</name>
<dbReference type="FunFam" id="3.40.50.12780:FF:000012">
    <property type="entry name" value="Non-ribosomal peptide synthetase"/>
    <property type="match status" value="1"/>
</dbReference>
<dbReference type="InterPro" id="IPR020845">
    <property type="entry name" value="AMP-binding_CS"/>
</dbReference>
<dbReference type="GO" id="GO:0005737">
    <property type="term" value="C:cytoplasm"/>
    <property type="evidence" value="ECO:0007669"/>
    <property type="project" value="TreeGrafter"/>
</dbReference>
<comment type="caution">
    <text evidence="3">The sequence shown here is derived from an EMBL/GenBank/DDBJ whole genome shotgun (WGS) entry which is preliminary data.</text>
</comment>
<dbReference type="GO" id="GO:0044550">
    <property type="term" value="P:secondary metabolite biosynthetic process"/>
    <property type="evidence" value="ECO:0007669"/>
    <property type="project" value="TreeGrafter"/>
</dbReference>
<dbReference type="PANTHER" id="PTHR45527:SF1">
    <property type="entry name" value="FATTY ACID SYNTHASE"/>
    <property type="match status" value="1"/>
</dbReference>
<dbReference type="NCBIfam" id="TIGR01733">
    <property type="entry name" value="AA-adenyl-dom"/>
    <property type="match status" value="1"/>
</dbReference>
<dbReference type="RefSeq" id="WP_164336769.1">
    <property type="nucleotide sequence ID" value="NZ_JAAGMD010000725.1"/>
</dbReference>
<gene>
    <name evidence="3" type="ORF">G3I53_26165</name>
</gene>
<dbReference type="GO" id="GO:0031177">
    <property type="term" value="F:phosphopantetheine binding"/>
    <property type="evidence" value="ECO:0007669"/>
    <property type="project" value="TreeGrafter"/>
</dbReference>
<dbReference type="Gene3D" id="1.10.1200.10">
    <property type="entry name" value="ACP-like"/>
    <property type="match status" value="1"/>
</dbReference>
<dbReference type="InterPro" id="IPR023213">
    <property type="entry name" value="CAT-like_dom_sf"/>
</dbReference>
<dbReference type="Gene3D" id="3.40.50.980">
    <property type="match status" value="2"/>
</dbReference>
<proteinExistence type="predicted"/>
<dbReference type="EMBL" id="JAAGMD010000725">
    <property type="protein sequence ID" value="NEA89436.1"/>
    <property type="molecule type" value="Genomic_DNA"/>
</dbReference>
<dbReference type="Gene3D" id="3.30.559.30">
    <property type="entry name" value="Nonribosomal peptide synthetase, condensation domain"/>
    <property type="match status" value="1"/>
</dbReference>
<dbReference type="InterPro" id="IPR045851">
    <property type="entry name" value="AMP-bd_C_sf"/>
</dbReference>
<dbReference type="PROSITE" id="PS00455">
    <property type="entry name" value="AMP_BINDING"/>
    <property type="match status" value="1"/>
</dbReference>
<dbReference type="InterPro" id="IPR036736">
    <property type="entry name" value="ACP-like_sf"/>
</dbReference>
<protein>
    <submittedName>
        <fullName evidence="3">Amino acid adenylation domain-containing protein</fullName>
    </submittedName>
</protein>
<evidence type="ECO:0000259" key="1">
    <source>
        <dbReference type="Pfam" id="PF00501"/>
    </source>
</evidence>
<dbReference type="PANTHER" id="PTHR45527">
    <property type="entry name" value="NONRIBOSOMAL PEPTIDE SYNTHETASE"/>
    <property type="match status" value="1"/>
</dbReference>
<feature type="domain" description="AMP-dependent synthetase/ligase" evidence="1">
    <location>
        <begin position="399"/>
        <end position="740"/>
    </location>
</feature>
<dbReference type="SUPFAM" id="SSF47336">
    <property type="entry name" value="ACP-like"/>
    <property type="match status" value="1"/>
</dbReference>
<dbReference type="InterPro" id="IPR010071">
    <property type="entry name" value="AA_adenyl_dom"/>
</dbReference>
<dbReference type="Gene3D" id="3.30.559.10">
    <property type="entry name" value="Chloramphenicol acetyltransferase-like domain"/>
    <property type="match status" value="1"/>
</dbReference>
<feature type="domain" description="AMP-binding enzyme C-terminal" evidence="2">
    <location>
        <begin position="797"/>
        <end position="871"/>
    </location>
</feature>
<dbReference type="Gene3D" id="3.30.300.30">
    <property type="match status" value="1"/>
</dbReference>
<dbReference type="AlphaFoldDB" id="A0A6G3R152"/>
<dbReference type="Gene3D" id="2.30.38.10">
    <property type="entry name" value="Luciferase, Domain 3"/>
    <property type="match status" value="1"/>
</dbReference>
<organism evidence="3">
    <name type="scientific">Streptomyces sp. SID14436</name>
    <dbReference type="NCBI Taxonomy" id="2706070"/>
    <lineage>
        <taxon>Bacteria</taxon>
        <taxon>Bacillati</taxon>
        <taxon>Actinomycetota</taxon>
        <taxon>Actinomycetes</taxon>
        <taxon>Kitasatosporales</taxon>
        <taxon>Streptomycetaceae</taxon>
        <taxon>Streptomyces</taxon>
    </lineage>
</organism>
<dbReference type="Pfam" id="PF00501">
    <property type="entry name" value="AMP-binding"/>
    <property type="match status" value="1"/>
</dbReference>
<evidence type="ECO:0000313" key="3">
    <source>
        <dbReference type="EMBL" id="NEA89436.1"/>
    </source>
</evidence>